<dbReference type="EMBL" id="CP009574">
    <property type="protein sequence ID" value="AIT08791.1"/>
    <property type="molecule type" value="Genomic_DNA"/>
</dbReference>
<dbReference type="RefSeq" id="WP_040007934.1">
    <property type="nucleotide sequence ID" value="NZ_CP009574.1"/>
</dbReference>
<protein>
    <submittedName>
        <fullName evidence="1">Uncharacterized protein</fullName>
    </submittedName>
</protein>
<evidence type="ECO:0000313" key="1">
    <source>
        <dbReference type="EMBL" id="AIT08791.1"/>
    </source>
</evidence>
<gene>
    <name evidence="1" type="ORF">LO80_01570</name>
</gene>
<organism evidence="1 2">
    <name type="scientific">Candidatus Francisella endociliophora</name>
    <dbReference type="NCBI Taxonomy" id="653937"/>
    <lineage>
        <taxon>Bacteria</taxon>
        <taxon>Pseudomonadati</taxon>
        <taxon>Pseudomonadota</taxon>
        <taxon>Gammaproteobacteria</taxon>
        <taxon>Thiotrichales</taxon>
        <taxon>Francisellaceae</taxon>
        <taxon>Francisella</taxon>
    </lineage>
</organism>
<reference evidence="1 2" key="1">
    <citation type="submission" date="2014-10" db="EMBL/GenBank/DDBJ databases">
        <title>Whole genome sequence of Francisella endociliophora strain FSC1006, isolated from a laboratory culture of the marine ciliate Euplotes raikovi.</title>
        <authorList>
            <person name="Granberg M."/>
            <person name="Backman S."/>
            <person name="Lundmark E."/>
            <person name="Nilsson E."/>
            <person name="Karlsson E."/>
            <person name="Thelaus J."/>
            <person name="Ohrman C."/>
            <person name="Larkeryd A."/>
            <person name="Stenberg P."/>
        </authorList>
    </citation>
    <scope>NUCLEOTIDE SEQUENCE [LARGE SCALE GENOMIC DNA]</scope>
    <source>
        <strain evidence="1 2">FSC1006</strain>
    </source>
</reference>
<dbReference type="KEGG" id="frf:LO80_01570"/>
<accession>A0A097EMJ4</accession>
<dbReference type="HOGENOM" id="CLU_1080751_0_0_6"/>
<proteinExistence type="predicted"/>
<keyword evidence="2" id="KW-1185">Reference proteome</keyword>
<evidence type="ECO:0000313" key="2">
    <source>
        <dbReference type="Proteomes" id="UP000029672"/>
    </source>
</evidence>
<sequence length="253" mass="28990">MDKFENAEQQLETCMTIFNPLDIDIDVSEDNTITASLVCPKFAEDPANVKVIFDVYAVDSTDFITDTSMTGKPSTINVSFSYRIPIQEEPIDTLGNSGETTLKVIDKDALVTTYTKVIGYLQDKINKYVTSDKWTKDTQSIARNLENVKLYALAYVIIDNKVKKGDEEITIKSTRPDIAMHKYKLDEQAKTDYDDFMLEAVKDNIDKELKDKVYFFKTFKEIKDLKVEDILNDHSINSKKIPKQEDRFFVKVG</sequence>
<dbReference type="Proteomes" id="UP000029672">
    <property type="component" value="Chromosome"/>
</dbReference>
<dbReference type="AlphaFoldDB" id="A0A097EMJ4"/>
<name>A0A097EMJ4_9GAMM</name>